<accession>A4GI70</accession>
<feature type="binding site" evidence="1">
    <location>
        <position position="28"/>
    </location>
    <ligand>
        <name>Fe cation</name>
        <dbReference type="ChEBI" id="CHEBI:24875"/>
    </ligand>
</feature>
<keyword evidence="1" id="KW-0408">Iron</keyword>
<dbReference type="GO" id="GO:0003834">
    <property type="term" value="F:beta-carotene 15,15'-dioxygenase activity"/>
    <property type="evidence" value="ECO:0007669"/>
    <property type="project" value="UniProtKB-EC"/>
</dbReference>
<organism evidence="2">
    <name type="scientific">uncultured marine bacterium HF10_29C11</name>
    <dbReference type="NCBI Taxonomy" id="415445"/>
    <lineage>
        <taxon>Bacteria</taxon>
        <taxon>environmental samples</taxon>
    </lineage>
</organism>
<feature type="binding site" evidence="1">
    <location>
        <position position="84"/>
    </location>
    <ligand>
        <name>Fe cation</name>
        <dbReference type="ChEBI" id="CHEBI:24875"/>
    </ligand>
</feature>
<dbReference type="InterPro" id="IPR022270">
    <property type="entry name" value="Blh_diox"/>
</dbReference>
<keyword evidence="1" id="KW-1133">Transmembrane helix</keyword>
<feature type="transmembrane region" description="Helical" evidence="1">
    <location>
        <begin position="168"/>
        <end position="196"/>
    </location>
</feature>
<comment type="caution">
    <text evidence="1">Lacks conserved residue(s) required for the propagation of feature annotation.</text>
</comment>
<keyword evidence="1" id="KW-0560">Oxidoreductase</keyword>
<feature type="transmembrane region" description="Helical" evidence="1">
    <location>
        <begin position="136"/>
        <end position="156"/>
    </location>
</feature>
<keyword evidence="1" id="KW-1003">Cell membrane</keyword>
<dbReference type="Pfam" id="PF15461">
    <property type="entry name" value="BCD"/>
    <property type="match status" value="1"/>
</dbReference>
<comment type="catalytic activity">
    <reaction evidence="1">
        <text>all-trans-beta-carotene + O2 = 2 all-trans-retinal</text>
        <dbReference type="Rhea" id="RHEA:32887"/>
        <dbReference type="ChEBI" id="CHEBI:15379"/>
        <dbReference type="ChEBI" id="CHEBI:17579"/>
        <dbReference type="ChEBI" id="CHEBI:17898"/>
        <dbReference type="EC" id="1.13.11.63"/>
    </reaction>
</comment>
<keyword evidence="1 2" id="KW-0223">Dioxygenase</keyword>
<comment type="function">
    <text evidence="1">Catalyzes the cleavage of beta-carotene at its central double bond (15,15') to yield two molecules of all-trans-retinal.</text>
</comment>
<dbReference type="EMBL" id="EF089401">
    <property type="protein sequence ID" value="ABL97781.1"/>
    <property type="molecule type" value="Genomic_DNA"/>
</dbReference>
<protein>
    <recommendedName>
        <fullName evidence="1">Probable beta-carotene 15,15'-dioxygenase</fullName>
        <ecNumber evidence="1">1.13.11.63</ecNumber>
    </recommendedName>
</protein>
<feature type="transmembrane region" description="Helical" evidence="1">
    <location>
        <begin position="52"/>
        <end position="85"/>
    </location>
</feature>
<comment type="subcellular location">
    <subcellularLocation>
        <location evidence="1">Cell membrane</location>
        <topology evidence="1">Multi-pass membrane protein</topology>
    </subcellularLocation>
</comment>
<name>A4GI70_9BACT</name>
<feature type="transmembrane region" description="Helical" evidence="1">
    <location>
        <begin position="216"/>
        <end position="234"/>
    </location>
</feature>
<comment type="cofactor">
    <cofactor evidence="1">
        <name>Fe(2+)</name>
        <dbReference type="ChEBI" id="CHEBI:29033"/>
    </cofactor>
</comment>
<evidence type="ECO:0000256" key="1">
    <source>
        <dbReference type="HAMAP-Rule" id="MF_02093"/>
    </source>
</evidence>
<dbReference type="AlphaFoldDB" id="A4GI70"/>
<evidence type="ECO:0000313" key="2">
    <source>
        <dbReference type="EMBL" id="ABL97781.1"/>
    </source>
</evidence>
<feature type="binding site" evidence="1">
    <location>
        <position position="198"/>
    </location>
    <ligand>
        <name>Fe cation</name>
        <dbReference type="ChEBI" id="CHEBI:24875"/>
    </ligand>
</feature>
<feature type="transmembrane region" description="Helical" evidence="1">
    <location>
        <begin position="246"/>
        <end position="265"/>
    </location>
</feature>
<dbReference type="GO" id="GO:0005886">
    <property type="term" value="C:plasma membrane"/>
    <property type="evidence" value="ECO:0007669"/>
    <property type="project" value="UniProtKB-SubCell"/>
</dbReference>
<dbReference type="GO" id="GO:0005506">
    <property type="term" value="F:iron ion binding"/>
    <property type="evidence" value="ECO:0007669"/>
    <property type="project" value="UniProtKB-UniRule"/>
</dbReference>
<dbReference type="GO" id="GO:0016121">
    <property type="term" value="P:carotene catabolic process"/>
    <property type="evidence" value="ECO:0007669"/>
    <property type="project" value="UniProtKB-UniRule"/>
</dbReference>
<keyword evidence="1" id="KW-0812">Transmembrane</keyword>
<dbReference type="GO" id="GO:0010436">
    <property type="term" value="F:carotenoid dioxygenase activity"/>
    <property type="evidence" value="ECO:0007669"/>
    <property type="project" value="UniProtKB-UniRule"/>
</dbReference>
<dbReference type="NCBIfam" id="TIGR03753">
    <property type="entry name" value="blh_monoox"/>
    <property type="match status" value="1"/>
</dbReference>
<keyword evidence="1" id="KW-0479">Metal-binding</keyword>
<feature type="transmembrane region" description="Helical" evidence="1">
    <location>
        <begin position="12"/>
        <end position="31"/>
    </location>
</feature>
<dbReference type="HAMAP" id="MF_02093">
    <property type="entry name" value="Beta_carotene_diox"/>
    <property type="match status" value="1"/>
</dbReference>
<comment type="similarity">
    <text evidence="1">Belongs to the Brp/Blh beta-carotene diooxygenase family.</text>
</comment>
<gene>
    <name evidence="2" type="ORF">ALOHA_HF1029C11.0008</name>
</gene>
<dbReference type="EC" id="1.13.11.63" evidence="1"/>
<proteinExistence type="inferred from homology"/>
<reference evidence="2" key="1">
    <citation type="journal article" date="2007" name="Environ. Microbiol.">
        <title>Proteorhodopsin photosystem gene clusters exhibit co-evolutionary trends and shared ancestry among diverse marine microbial phyla.</title>
        <authorList>
            <person name="McCarren J."/>
            <person name="Delong E.F."/>
        </authorList>
    </citation>
    <scope>NUCLEOTIDE SEQUENCE</scope>
</reference>
<sequence length="280" mass="30376">MSLLAELMTVDILNLVALLSVVFIGLPHGAMDGALAIHMGWMNRPAKAAMFLIAYVGLAAVVVGLWLLAPTIAFLIFLGISLFHFGRGDIVPRTKEHQVTEVLMRGGVVLGGISLFHRAEVDAIFEILIGSDTATVWLFMQAVGLATLVLIPMVLLSKSQSERRSAAIEITAMLLLFAITPPLLGFAIYFCCIHSFRHFSHMGKMLRTTIQQFQVTRSTVIFSLMTWAVGLVVLAYQSTSVGLEPALLQVVFIGLAALTVPHMILVDGLAKHENTPDVLA</sequence>
<feature type="binding site" evidence="1">
    <location>
        <position position="194"/>
    </location>
    <ligand>
        <name>Fe cation</name>
        <dbReference type="ChEBI" id="CHEBI:24875"/>
    </ligand>
</feature>
<keyword evidence="1" id="KW-0472">Membrane</keyword>